<dbReference type="Proteomes" id="UP000468990">
    <property type="component" value="Unassembled WGS sequence"/>
</dbReference>
<dbReference type="Pfam" id="PF13645">
    <property type="entry name" value="YkuD_2"/>
    <property type="match status" value="1"/>
</dbReference>
<protein>
    <submittedName>
        <fullName evidence="2">L,D-transpeptidase catalytic domain</fullName>
    </submittedName>
</protein>
<evidence type="ECO:0000313" key="4">
    <source>
        <dbReference type="Proteomes" id="UP000468990"/>
    </source>
</evidence>
<dbReference type="InterPro" id="IPR032676">
    <property type="entry name" value="YkuD_2"/>
</dbReference>
<dbReference type="PANTHER" id="PTHR38477:SF1">
    <property type="entry name" value="MUREIN L,D-TRANSPEPTIDASE CATALYTIC DOMAIN FAMILY PROTEIN"/>
    <property type="match status" value="1"/>
</dbReference>
<dbReference type="RefSeq" id="WP_142448706.1">
    <property type="nucleotide sequence ID" value="NZ_FXTA01000001.1"/>
</dbReference>
<sequence length="201" mass="22921">MKIFTLFLFMTVSVFTGAKHYFSEEESTITNVEIERINSRITDIKNMINADRRYNSKIAFLIDMKVPSGKNRFFVYDLEKNEIIDQGLVAHGSGSETGIKGMLKFSNMPNSNCTALGRYSVGKTYKGIFGKAYRLAGLDETNNKALERAIVLHAYSAVPLQEQDYYISNSHGCPMVNEEFFKRIQKIIDSSKTNILMDIYY</sequence>
<dbReference type="PANTHER" id="PTHR38477">
    <property type="entry name" value="HYPOTHETICAL EXPORTED PROTEIN"/>
    <property type="match status" value="1"/>
</dbReference>
<organism evidence="2 3">
    <name type="scientific">Flavobacterium resistens</name>
    <dbReference type="NCBI Taxonomy" id="443612"/>
    <lineage>
        <taxon>Bacteria</taxon>
        <taxon>Pseudomonadati</taxon>
        <taxon>Bacteroidota</taxon>
        <taxon>Flavobacteriia</taxon>
        <taxon>Flavobacteriales</taxon>
        <taxon>Flavobacteriaceae</taxon>
        <taxon>Flavobacterium</taxon>
    </lineage>
</organism>
<evidence type="ECO:0000313" key="1">
    <source>
        <dbReference type="EMBL" id="MRX70488.1"/>
    </source>
</evidence>
<gene>
    <name evidence="1" type="ORF">GJU42_21125</name>
    <name evidence="2" type="ORF">SAMN06265349_10120</name>
</gene>
<dbReference type="Proteomes" id="UP000317289">
    <property type="component" value="Unassembled WGS sequence"/>
</dbReference>
<dbReference type="OrthoDB" id="1247236at2"/>
<evidence type="ECO:0000313" key="3">
    <source>
        <dbReference type="Proteomes" id="UP000317289"/>
    </source>
</evidence>
<proteinExistence type="predicted"/>
<reference evidence="2 3" key="1">
    <citation type="submission" date="2017-05" db="EMBL/GenBank/DDBJ databases">
        <authorList>
            <person name="Varghese N."/>
            <person name="Submissions S."/>
        </authorList>
    </citation>
    <scope>NUCLEOTIDE SEQUENCE [LARGE SCALE GENOMIC DNA]</scope>
    <source>
        <strain evidence="2 3">DSM 19382</strain>
    </source>
</reference>
<evidence type="ECO:0000313" key="2">
    <source>
        <dbReference type="EMBL" id="SMO32283.1"/>
    </source>
</evidence>
<reference evidence="1 4" key="2">
    <citation type="submission" date="2019-11" db="EMBL/GenBank/DDBJ databases">
        <title>Flavobacterium resistens genome.</title>
        <authorList>
            <person name="Wilson V.M."/>
            <person name="Newman J.D."/>
        </authorList>
    </citation>
    <scope>NUCLEOTIDE SEQUENCE [LARGE SCALE GENOMIC DNA]</scope>
    <source>
        <strain evidence="1 4">DSM 19382</strain>
    </source>
</reference>
<dbReference type="AlphaFoldDB" id="A0A521ABT0"/>
<name>A0A521ABT0_9FLAO</name>
<accession>A0A521ABT0</accession>
<dbReference type="EMBL" id="WKKG01000016">
    <property type="protein sequence ID" value="MRX70488.1"/>
    <property type="molecule type" value="Genomic_DNA"/>
</dbReference>
<dbReference type="EMBL" id="FXTA01000001">
    <property type="protein sequence ID" value="SMO32283.1"/>
    <property type="molecule type" value="Genomic_DNA"/>
</dbReference>
<keyword evidence="4" id="KW-1185">Reference proteome</keyword>